<dbReference type="Pfam" id="PF12796">
    <property type="entry name" value="Ank_2"/>
    <property type="match status" value="1"/>
</dbReference>
<accession>A0ABV8CD23</accession>
<keyword evidence="2 3" id="KW-0040">ANK repeat</keyword>
<evidence type="ECO:0000313" key="4">
    <source>
        <dbReference type="EMBL" id="MFC3907854.1"/>
    </source>
</evidence>
<dbReference type="RefSeq" id="WP_382340582.1">
    <property type="nucleotide sequence ID" value="NZ_JBHSAB010000001.1"/>
</dbReference>
<proteinExistence type="predicted"/>
<dbReference type="PROSITE" id="PS50088">
    <property type="entry name" value="ANK_REPEAT"/>
    <property type="match status" value="2"/>
</dbReference>
<protein>
    <submittedName>
        <fullName evidence="4">Ankyrin repeat domain-containing protein</fullName>
    </submittedName>
</protein>
<dbReference type="SUPFAM" id="SSF48403">
    <property type="entry name" value="Ankyrin repeat"/>
    <property type="match status" value="1"/>
</dbReference>
<dbReference type="PROSITE" id="PS50297">
    <property type="entry name" value="ANK_REP_REGION"/>
    <property type="match status" value="2"/>
</dbReference>
<reference evidence="5" key="1">
    <citation type="journal article" date="2019" name="Int. J. Syst. Evol. Microbiol.">
        <title>The Global Catalogue of Microorganisms (GCM) 10K type strain sequencing project: providing services to taxonomists for standard genome sequencing and annotation.</title>
        <authorList>
            <consortium name="The Broad Institute Genomics Platform"/>
            <consortium name="The Broad Institute Genome Sequencing Center for Infectious Disease"/>
            <person name="Wu L."/>
            <person name="Ma J."/>
        </authorList>
    </citation>
    <scope>NUCLEOTIDE SEQUENCE [LARGE SCALE GENOMIC DNA]</scope>
    <source>
        <strain evidence="5">CCUG 59858</strain>
    </source>
</reference>
<dbReference type="EMBL" id="JBHSAB010000001">
    <property type="protein sequence ID" value="MFC3907854.1"/>
    <property type="molecule type" value="Genomic_DNA"/>
</dbReference>
<dbReference type="Gene3D" id="3.40.1580.10">
    <property type="entry name" value="SMI1/KNR4-like"/>
    <property type="match status" value="1"/>
</dbReference>
<feature type="repeat" description="ANK" evidence="3">
    <location>
        <begin position="43"/>
        <end position="75"/>
    </location>
</feature>
<dbReference type="InterPro" id="IPR002110">
    <property type="entry name" value="Ankyrin_rpt"/>
</dbReference>
<dbReference type="Pfam" id="PF13637">
    <property type="entry name" value="Ank_4"/>
    <property type="match status" value="1"/>
</dbReference>
<dbReference type="SUPFAM" id="SSF160631">
    <property type="entry name" value="SMI1/KNR4-like"/>
    <property type="match status" value="1"/>
</dbReference>
<dbReference type="Proteomes" id="UP001595758">
    <property type="component" value="Unassembled WGS sequence"/>
</dbReference>
<name>A0ABV8CD23_9GAMM</name>
<evidence type="ECO:0000313" key="5">
    <source>
        <dbReference type="Proteomes" id="UP001595758"/>
    </source>
</evidence>
<sequence>MVNNNSKEINYFIQHVKSNPASLNEIKSLAESGIDINLQQFDDGNTALILSAINSNLELAEYLLTIGANPLLTNHDGKVACDYALNNKELYQLIINYELLFSAKTNDLPSLEKALGKGAEINFQDNQGYSALMYAASGSHLNIVEFLIEENADLTLENNDGVEALHLARGHLIYQTIFAEEKLTDEDKRLLLGDDDEYENAYQQLIKFRKSHPFSLEQLDFSPYVHKDKPKIAEEDITELEYHFGHPIPKYLKDIWINYNGCRPKWSYFFDENNNVLTLSHFYFVGIVKNGDRNIWDTINNFADELAAETLPFAEDDHGSIYYLKWHNNRPEVWLFEYGEMVLDDCDDDEDITPIRHSYIKSDFNLLLESLYDVK</sequence>
<comment type="caution">
    <text evidence="4">The sequence shown here is derived from an EMBL/GenBank/DDBJ whole genome shotgun (WGS) entry which is preliminary data.</text>
</comment>
<evidence type="ECO:0000256" key="3">
    <source>
        <dbReference type="PROSITE-ProRule" id="PRU00023"/>
    </source>
</evidence>
<gene>
    <name evidence="4" type="ORF">ACFORL_02000</name>
</gene>
<keyword evidence="1" id="KW-0677">Repeat</keyword>
<evidence type="ECO:0000256" key="1">
    <source>
        <dbReference type="ARBA" id="ARBA00022737"/>
    </source>
</evidence>
<dbReference type="Gene3D" id="1.25.40.20">
    <property type="entry name" value="Ankyrin repeat-containing domain"/>
    <property type="match status" value="2"/>
</dbReference>
<dbReference type="PANTHER" id="PTHR24171">
    <property type="entry name" value="ANKYRIN REPEAT DOMAIN-CONTAINING PROTEIN 39-RELATED"/>
    <property type="match status" value="1"/>
</dbReference>
<dbReference type="SMART" id="SM00248">
    <property type="entry name" value="ANK"/>
    <property type="match status" value="2"/>
</dbReference>
<evidence type="ECO:0000256" key="2">
    <source>
        <dbReference type="ARBA" id="ARBA00023043"/>
    </source>
</evidence>
<dbReference type="InterPro" id="IPR037883">
    <property type="entry name" value="Knr4/Smi1-like_sf"/>
</dbReference>
<organism evidence="4 5">
    <name type="scientific">Legionella dresdenensis</name>
    <dbReference type="NCBI Taxonomy" id="450200"/>
    <lineage>
        <taxon>Bacteria</taxon>
        <taxon>Pseudomonadati</taxon>
        <taxon>Pseudomonadota</taxon>
        <taxon>Gammaproteobacteria</taxon>
        <taxon>Legionellales</taxon>
        <taxon>Legionellaceae</taxon>
        <taxon>Legionella</taxon>
    </lineage>
</organism>
<dbReference type="Pfam" id="PF14568">
    <property type="entry name" value="SUKH_6"/>
    <property type="match status" value="1"/>
</dbReference>
<feature type="repeat" description="ANK" evidence="3">
    <location>
        <begin position="127"/>
        <end position="159"/>
    </location>
</feature>
<dbReference type="InterPro" id="IPR036770">
    <property type="entry name" value="Ankyrin_rpt-contain_sf"/>
</dbReference>
<keyword evidence="5" id="KW-1185">Reference proteome</keyword>